<reference evidence="8" key="1">
    <citation type="journal article" date="2019" name="Int. J. Syst. Evol. Microbiol.">
        <title>The Global Catalogue of Microorganisms (GCM) 10K type strain sequencing project: providing services to taxonomists for standard genome sequencing and annotation.</title>
        <authorList>
            <consortium name="The Broad Institute Genomics Platform"/>
            <consortium name="The Broad Institute Genome Sequencing Center for Infectious Disease"/>
            <person name="Wu L."/>
            <person name="Ma J."/>
        </authorList>
    </citation>
    <scope>NUCLEOTIDE SEQUENCE [LARGE SCALE GENOMIC DNA]</scope>
    <source>
        <strain evidence="8">CGMCC 4.7035</strain>
    </source>
</reference>
<keyword evidence="8" id="KW-1185">Reference proteome</keyword>
<feature type="transmembrane region" description="Helical" evidence="6">
    <location>
        <begin position="103"/>
        <end position="122"/>
    </location>
</feature>
<proteinExistence type="inferred from homology"/>
<feature type="transmembrane region" description="Helical" evidence="6">
    <location>
        <begin position="183"/>
        <end position="201"/>
    </location>
</feature>
<sequence>MLPVLPVLFWAVVVADLVSLAGGYALGHTLAKPLLMPLLALHARVCGGPRLLVAALLLGWGGDVLLLSHADAAFLAGMASFAAGHICYLVLFRRYGSAARTGGAWLTGAYGIALVATVALLWPDLPAGLRVPVAGYSLLLTAMAYGATRLGLVAGAGGALFMLSDTLIATGVADWPQLPRPDFWIMLTYIAAQFLLVRGTLDERHAPATAYREVRPTTP</sequence>
<evidence type="ECO:0000313" key="8">
    <source>
        <dbReference type="Proteomes" id="UP001595701"/>
    </source>
</evidence>
<comment type="similarity">
    <text evidence="2">Belongs to the TMEM86 family.</text>
</comment>
<accession>A0ABV7SGH1</accession>
<keyword evidence="4 6" id="KW-1133">Transmembrane helix</keyword>
<evidence type="ECO:0000256" key="2">
    <source>
        <dbReference type="ARBA" id="ARBA00007375"/>
    </source>
</evidence>
<keyword evidence="5 6" id="KW-0472">Membrane</keyword>
<dbReference type="Pfam" id="PF07947">
    <property type="entry name" value="YhhN"/>
    <property type="match status" value="1"/>
</dbReference>
<dbReference type="EMBL" id="JBHRWR010000017">
    <property type="protein sequence ID" value="MFC3576069.1"/>
    <property type="molecule type" value="Genomic_DNA"/>
</dbReference>
<feature type="transmembrane region" description="Helical" evidence="6">
    <location>
        <begin position="38"/>
        <end position="60"/>
    </location>
</feature>
<evidence type="ECO:0000256" key="3">
    <source>
        <dbReference type="ARBA" id="ARBA00022692"/>
    </source>
</evidence>
<name>A0ABV7SGH1_9ACTN</name>
<dbReference type="Proteomes" id="UP001595701">
    <property type="component" value="Unassembled WGS sequence"/>
</dbReference>
<feature type="transmembrane region" description="Helical" evidence="6">
    <location>
        <begin position="6"/>
        <end position="26"/>
    </location>
</feature>
<organism evidence="7 8">
    <name type="scientific">Streptomyces yaanensis</name>
    <dbReference type="NCBI Taxonomy" id="1142239"/>
    <lineage>
        <taxon>Bacteria</taxon>
        <taxon>Bacillati</taxon>
        <taxon>Actinomycetota</taxon>
        <taxon>Actinomycetes</taxon>
        <taxon>Kitasatosporales</taxon>
        <taxon>Streptomycetaceae</taxon>
        <taxon>Streptomyces</taxon>
    </lineage>
</organism>
<feature type="transmembrane region" description="Helical" evidence="6">
    <location>
        <begin position="72"/>
        <end position="91"/>
    </location>
</feature>
<dbReference type="InterPro" id="IPR012506">
    <property type="entry name" value="TMEM86B-like"/>
</dbReference>
<evidence type="ECO:0000256" key="4">
    <source>
        <dbReference type="ARBA" id="ARBA00022989"/>
    </source>
</evidence>
<gene>
    <name evidence="7" type="ORF">ACFOZ0_22840</name>
</gene>
<evidence type="ECO:0000256" key="1">
    <source>
        <dbReference type="ARBA" id="ARBA00004141"/>
    </source>
</evidence>
<dbReference type="PANTHER" id="PTHR31885">
    <property type="entry name" value="GH04784P"/>
    <property type="match status" value="1"/>
</dbReference>
<evidence type="ECO:0000313" key="7">
    <source>
        <dbReference type="EMBL" id="MFC3576069.1"/>
    </source>
</evidence>
<dbReference type="PANTHER" id="PTHR31885:SF6">
    <property type="entry name" value="GH04784P"/>
    <property type="match status" value="1"/>
</dbReference>
<evidence type="ECO:0000256" key="6">
    <source>
        <dbReference type="SAM" id="Phobius"/>
    </source>
</evidence>
<evidence type="ECO:0000256" key="5">
    <source>
        <dbReference type="ARBA" id="ARBA00023136"/>
    </source>
</evidence>
<protein>
    <submittedName>
        <fullName evidence="7">Lysoplasmalogenase</fullName>
    </submittedName>
</protein>
<comment type="subcellular location">
    <subcellularLocation>
        <location evidence="1">Membrane</location>
        <topology evidence="1">Multi-pass membrane protein</topology>
    </subcellularLocation>
</comment>
<keyword evidence="3 6" id="KW-0812">Transmembrane</keyword>
<comment type="caution">
    <text evidence="7">The sequence shown here is derived from an EMBL/GenBank/DDBJ whole genome shotgun (WGS) entry which is preliminary data.</text>
</comment>
<feature type="transmembrane region" description="Helical" evidence="6">
    <location>
        <begin position="142"/>
        <end position="163"/>
    </location>
</feature>